<evidence type="ECO:0000256" key="1">
    <source>
        <dbReference type="SAM" id="Phobius"/>
    </source>
</evidence>
<sequence>MQKWRELGYPAKLYLYLFLFIATMIGLKIVSETRLPGVSKPPYLFLIWNTFLAWIPAILSIILDALSLIKLKATRMISMISFGIIWLLFYPNATYLITDMLHPFVRYPTDTSRFWMEIPFWNHLFILFYVALLGLILGIISLVSVHLIVERLYGKVVGWCFAVIVLGLSSFGVYLGRFLRWNSWDVFHRPLYVLEETLTYFLNKPNLLHTLAFCKWMFLITFVSYTLCWLFGKWTGGVGIGKGSKAT</sequence>
<organism evidence="2 3">
    <name type="scientific">Paenibacillus turicensis</name>
    <dbReference type="NCBI Taxonomy" id="160487"/>
    <lineage>
        <taxon>Bacteria</taxon>
        <taxon>Bacillati</taxon>
        <taxon>Bacillota</taxon>
        <taxon>Bacilli</taxon>
        <taxon>Bacillales</taxon>
        <taxon>Paenibacillaceae</taxon>
        <taxon>Paenibacillus</taxon>
    </lineage>
</organism>
<dbReference type="RefSeq" id="WP_210089272.1">
    <property type="nucleotide sequence ID" value="NZ_JAGGKG010000009.1"/>
</dbReference>
<protein>
    <submittedName>
        <fullName evidence="2">Membrane protein</fullName>
    </submittedName>
</protein>
<dbReference type="InterPro" id="IPR009793">
    <property type="entry name" value="DUF1361"/>
</dbReference>
<feature type="transmembrane region" description="Helical" evidence="1">
    <location>
        <begin position="124"/>
        <end position="149"/>
    </location>
</feature>
<feature type="transmembrane region" description="Helical" evidence="1">
    <location>
        <begin position="207"/>
        <end position="232"/>
    </location>
</feature>
<proteinExistence type="predicted"/>
<keyword evidence="3" id="KW-1185">Reference proteome</keyword>
<dbReference type="Proteomes" id="UP001519272">
    <property type="component" value="Unassembled WGS sequence"/>
</dbReference>
<keyword evidence="1" id="KW-0812">Transmembrane</keyword>
<dbReference type="Pfam" id="PF07099">
    <property type="entry name" value="DUF1361"/>
    <property type="match status" value="1"/>
</dbReference>
<dbReference type="EMBL" id="JAGGKG010000009">
    <property type="protein sequence ID" value="MBP1905653.1"/>
    <property type="molecule type" value="Genomic_DNA"/>
</dbReference>
<comment type="caution">
    <text evidence="2">The sequence shown here is derived from an EMBL/GenBank/DDBJ whole genome shotgun (WGS) entry which is preliminary data.</text>
</comment>
<gene>
    <name evidence="2" type="ORF">J2Z32_002283</name>
</gene>
<feature type="transmembrane region" description="Helical" evidence="1">
    <location>
        <begin position="12"/>
        <end position="31"/>
    </location>
</feature>
<accession>A0ABS4FTI6</accession>
<keyword evidence="1" id="KW-1133">Transmembrane helix</keyword>
<feature type="transmembrane region" description="Helical" evidence="1">
    <location>
        <begin position="156"/>
        <end position="175"/>
    </location>
</feature>
<evidence type="ECO:0000313" key="3">
    <source>
        <dbReference type="Proteomes" id="UP001519272"/>
    </source>
</evidence>
<feature type="transmembrane region" description="Helical" evidence="1">
    <location>
        <begin position="76"/>
        <end position="97"/>
    </location>
</feature>
<reference evidence="2 3" key="1">
    <citation type="submission" date="2021-03" db="EMBL/GenBank/DDBJ databases">
        <title>Genomic Encyclopedia of Type Strains, Phase IV (KMG-IV): sequencing the most valuable type-strain genomes for metagenomic binning, comparative biology and taxonomic classification.</title>
        <authorList>
            <person name="Goeker M."/>
        </authorList>
    </citation>
    <scope>NUCLEOTIDE SEQUENCE [LARGE SCALE GENOMIC DNA]</scope>
    <source>
        <strain evidence="2 3">DSM 14349</strain>
    </source>
</reference>
<name>A0ABS4FTI6_9BACL</name>
<evidence type="ECO:0000313" key="2">
    <source>
        <dbReference type="EMBL" id="MBP1905653.1"/>
    </source>
</evidence>
<feature type="transmembrane region" description="Helical" evidence="1">
    <location>
        <begin position="43"/>
        <end position="69"/>
    </location>
</feature>
<keyword evidence="1" id="KW-0472">Membrane</keyword>